<keyword evidence="2" id="KW-0238">DNA-binding</keyword>
<feature type="domain" description="HTH merR-type" evidence="4">
    <location>
        <begin position="1"/>
        <end position="68"/>
    </location>
</feature>
<dbReference type="PROSITE" id="PS50937">
    <property type="entry name" value="HTH_MERR_2"/>
    <property type="match status" value="1"/>
</dbReference>
<evidence type="ECO:0000256" key="3">
    <source>
        <dbReference type="ARBA" id="ARBA00023163"/>
    </source>
</evidence>
<dbReference type="Pfam" id="PF13411">
    <property type="entry name" value="MerR_1"/>
    <property type="match status" value="1"/>
</dbReference>
<evidence type="ECO:0000313" key="5">
    <source>
        <dbReference type="EMBL" id="GGG93381.1"/>
    </source>
</evidence>
<proteinExistence type="predicted"/>
<dbReference type="SMART" id="SM00422">
    <property type="entry name" value="HTH_MERR"/>
    <property type="match status" value="1"/>
</dbReference>
<protein>
    <submittedName>
        <fullName evidence="5">Cu(I)-responsive transcriptional regulator</fullName>
    </submittedName>
</protein>
<dbReference type="Proteomes" id="UP000648722">
    <property type="component" value="Unassembled WGS sequence"/>
</dbReference>
<dbReference type="PRINTS" id="PR00040">
    <property type="entry name" value="HTHMERR"/>
</dbReference>
<dbReference type="InterPro" id="IPR000551">
    <property type="entry name" value="MerR-type_HTH_dom"/>
</dbReference>
<name>A0ABQ1XGU0_9PROT</name>
<dbReference type="RefSeq" id="WP_188451076.1">
    <property type="nucleotide sequence ID" value="NZ_BMFS01000002.1"/>
</dbReference>
<dbReference type="InterPro" id="IPR047057">
    <property type="entry name" value="MerR_fam"/>
</dbReference>
<evidence type="ECO:0000256" key="1">
    <source>
        <dbReference type="ARBA" id="ARBA00023015"/>
    </source>
</evidence>
<reference evidence="6" key="1">
    <citation type="journal article" date="2019" name="Int. J. Syst. Evol. Microbiol.">
        <title>The Global Catalogue of Microorganisms (GCM) 10K type strain sequencing project: providing services to taxonomists for standard genome sequencing and annotation.</title>
        <authorList>
            <consortium name="The Broad Institute Genomics Platform"/>
            <consortium name="The Broad Institute Genome Sequencing Center for Infectious Disease"/>
            <person name="Wu L."/>
            <person name="Ma J."/>
        </authorList>
    </citation>
    <scope>NUCLEOTIDE SEQUENCE [LARGE SCALE GENOMIC DNA]</scope>
    <source>
        <strain evidence="6">CGMCC 1.12766</strain>
    </source>
</reference>
<dbReference type="SUPFAM" id="SSF46955">
    <property type="entry name" value="Putative DNA-binding domain"/>
    <property type="match status" value="1"/>
</dbReference>
<keyword evidence="3" id="KW-0804">Transcription</keyword>
<dbReference type="InterPro" id="IPR009061">
    <property type="entry name" value="DNA-bd_dom_put_sf"/>
</dbReference>
<evidence type="ECO:0000259" key="4">
    <source>
        <dbReference type="PROSITE" id="PS50937"/>
    </source>
</evidence>
<keyword evidence="6" id="KW-1185">Reference proteome</keyword>
<organism evidence="5 6">
    <name type="scientific">Glycocaulis albus</name>
    <dbReference type="NCBI Taxonomy" id="1382801"/>
    <lineage>
        <taxon>Bacteria</taxon>
        <taxon>Pseudomonadati</taxon>
        <taxon>Pseudomonadota</taxon>
        <taxon>Alphaproteobacteria</taxon>
        <taxon>Maricaulales</taxon>
        <taxon>Maricaulaceae</taxon>
        <taxon>Glycocaulis</taxon>
    </lineage>
</organism>
<evidence type="ECO:0000256" key="2">
    <source>
        <dbReference type="ARBA" id="ARBA00023125"/>
    </source>
</evidence>
<dbReference type="PANTHER" id="PTHR30204:SF94">
    <property type="entry name" value="HEAVY METAL-DEPENDENT TRANSCRIPTIONAL REGULATOR HI_0293-RELATED"/>
    <property type="match status" value="1"/>
</dbReference>
<evidence type="ECO:0000313" key="6">
    <source>
        <dbReference type="Proteomes" id="UP000648722"/>
    </source>
</evidence>
<accession>A0ABQ1XGU0</accession>
<comment type="caution">
    <text evidence="5">The sequence shown here is derived from an EMBL/GenBank/DDBJ whole genome shotgun (WGS) entry which is preliminary data.</text>
</comment>
<gene>
    <name evidence="5" type="ORF">GCM10007420_06060</name>
</gene>
<sequence length="134" mass="15044">MNIGEAARASGISRKMIRYYEEIALLEPARTVNGYRVYGPQDVQTLRFIGACRRLGFPMTDVKALLGMWRNRSRSSVEVKRLTDRHITALRERVTELNAMITALEALAQACDGDDRPHCPIITAMANPDGSHTR</sequence>
<dbReference type="EMBL" id="BMFS01000002">
    <property type="protein sequence ID" value="GGG93381.1"/>
    <property type="molecule type" value="Genomic_DNA"/>
</dbReference>
<dbReference type="PANTHER" id="PTHR30204">
    <property type="entry name" value="REDOX-CYCLING DRUG-SENSING TRANSCRIPTIONAL ACTIVATOR SOXR"/>
    <property type="match status" value="1"/>
</dbReference>
<dbReference type="Gene3D" id="1.10.1660.10">
    <property type="match status" value="1"/>
</dbReference>
<keyword evidence="1" id="KW-0805">Transcription regulation</keyword>